<dbReference type="Pfam" id="PF02609">
    <property type="entry name" value="Exonuc_VII_S"/>
    <property type="match status" value="1"/>
</dbReference>
<evidence type="ECO:0000313" key="9">
    <source>
        <dbReference type="Proteomes" id="UP000230859"/>
    </source>
</evidence>
<gene>
    <name evidence="6 8" type="primary">xseB</name>
    <name evidence="8" type="ORF">COV74_04515</name>
</gene>
<comment type="similarity">
    <text evidence="1 6">Belongs to the XseB family.</text>
</comment>
<comment type="catalytic activity">
    <reaction evidence="6">
        <text>Exonucleolytic cleavage in either 5'- to 3'- or 3'- to 5'-direction to yield nucleoside 5'-phosphates.</text>
        <dbReference type="EC" id="3.1.11.6"/>
    </reaction>
</comment>
<dbReference type="PANTHER" id="PTHR34137:SF1">
    <property type="entry name" value="EXODEOXYRIBONUCLEASE 7 SMALL SUBUNIT"/>
    <property type="match status" value="1"/>
</dbReference>
<proteinExistence type="inferred from homology"/>
<accession>A0A2H0LSH0</accession>
<dbReference type="InterPro" id="IPR003761">
    <property type="entry name" value="Exonuc_VII_S"/>
</dbReference>
<comment type="caution">
    <text evidence="8">The sequence shown here is derived from an EMBL/GenBank/DDBJ whole genome shotgun (WGS) entry which is preliminary data.</text>
</comment>
<dbReference type="AlphaFoldDB" id="A0A2H0LSH0"/>
<dbReference type="GO" id="GO:0009318">
    <property type="term" value="C:exodeoxyribonuclease VII complex"/>
    <property type="evidence" value="ECO:0007669"/>
    <property type="project" value="UniProtKB-UniRule"/>
</dbReference>
<keyword evidence="5 6" id="KW-0269">Exonuclease</keyword>
<evidence type="ECO:0000256" key="7">
    <source>
        <dbReference type="SAM" id="MobiDB-lite"/>
    </source>
</evidence>
<evidence type="ECO:0000256" key="2">
    <source>
        <dbReference type="ARBA" id="ARBA00022490"/>
    </source>
</evidence>
<feature type="compositionally biased region" description="Basic residues" evidence="7">
    <location>
        <begin position="73"/>
        <end position="82"/>
    </location>
</feature>
<organism evidence="8 9">
    <name type="scientific">Candidatus Abzuiibacterium crystallinum</name>
    <dbReference type="NCBI Taxonomy" id="1974748"/>
    <lineage>
        <taxon>Bacteria</taxon>
        <taxon>Pseudomonadati</taxon>
        <taxon>Candidatus Omnitrophota</taxon>
        <taxon>Candidatus Abzuiibacterium</taxon>
    </lineage>
</organism>
<evidence type="ECO:0000256" key="4">
    <source>
        <dbReference type="ARBA" id="ARBA00022801"/>
    </source>
</evidence>
<dbReference type="EMBL" id="PCVY01000043">
    <property type="protein sequence ID" value="PIQ86445.1"/>
    <property type="molecule type" value="Genomic_DNA"/>
</dbReference>
<dbReference type="GO" id="GO:0008855">
    <property type="term" value="F:exodeoxyribonuclease VII activity"/>
    <property type="evidence" value="ECO:0007669"/>
    <property type="project" value="UniProtKB-UniRule"/>
</dbReference>
<keyword evidence="3 6" id="KW-0540">Nuclease</keyword>
<keyword evidence="4 6" id="KW-0378">Hydrolase</keyword>
<evidence type="ECO:0000256" key="6">
    <source>
        <dbReference type="HAMAP-Rule" id="MF_00337"/>
    </source>
</evidence>
<keyword evidence="2 6" id="KW-0963">Cytoplasm</keyword>
<name>A0A2H0LSH0_9BACT</name>
<dbReference type="InterPro" id="IPR037004">
    <property type="entry name" value="Exonuc_VII_ssu_sf"/>
</dbReference>
<feature type="region of interest" description="Disordered" evidence="7">
    <location>
        <begin position="67"/>
        <end position="96"/>
    </location>
</feature>
<sequence length="96" mass="10754">MTEEIKFEKAVANLEKIVEELESGELDLDQALKRYEEGVKLSRACTKKLAEAEKKIEILNQTLNSLDEEGNIKPKKSKKKSSKSSETSADDLDLLA</sequence>
<dbReference type="SUPFAM" id="SSF116842">
    <property type="entry name" value="XseB-like"/>
    <property type="match status" value="1"/>
</dbReference>
<comment type="subcellular location">
    <subcellularLocation>
        <location evidence="6">Cytoplasm</location>
    </subcellularLocation>
</comment>
<dbReference type="Proteomes" id="UP000230859">
    <property type="component" value="Unassembled WGS sequence"/>
</dbReference>
<dbReference type="Gene3D" id="1.10.287.1040">
    <property type="entry name" value="Exonuclease VII, small subunit"/>
    <property type="match status" value="1"/>
</dbReference>
<evidence type="ECO:0000256" key="5">
    <source>
        <dbReference type="ARBA" id="ARBA00022839"/>
    </source>
</evidence>
<dbReference type="GO" id="GO:0006308">
    <property type="term" value="P:DNA catabolic process"/>
    <property type="evidence" value="ECO:0007669"/>
    <property type="project" value="UniProtKB-UniRule"/>
</dbReference>
<dbReference type="PANTHER" id="PTHR34137">
    <property type="entry name" value="EXODEOXYRIBONUCLEASE 7 SMALL SUBUNIT"/>
    <property type="match status" value="1"/>
</dbReference>
<evidence type="ECO:0000313" key="8">
    <source>
        <dbReference type="EMBL" id="PIQ86445.1"/>
    </source>
</evidence>
<dbReference type="HAMAP" id="MF_00337">
    <property type="entry name" value="Exonuc_7_S"/>
    <property type="match status" value="1"/>
</dbReference>
<dbReference type="NCBIfam" id="NF002140">
    <property type="entry name" value="PRK00977.1-4"/>
    <property type="match status" value="1"/>
</dbReference>
<comment type="subunit">
    <text evidence="6">Heterooligomer composed of large and small subunits.</text>
</comment>
<evidence type="ECO:0000256" key="3">
    <source>
        <dbReference type="ARBA" id="ARBA00022722"/>
    </source>
</evidence>
<evidence type="ECO:0000256" key="1">
    <source>
        <dbReference type="ARBA" id="ARBA00009998"/>
    </source>
</evidence>
<protein>
    <recommendedName>
        <fullName evidence="6">Exodeoxyribonuclease 7 small subunit</fullName>
        <ecNumber evidence="6">3.1.11.6</ecNumber>
    </recommendedName>
    <alternativeName>
        <fullName evidence="6">Exodeoxyribonuclease VII small subunit</fullName>
        <shortName evidence="6">Exonuclease VII small subunit</shortName>
    </alternativeName>
</protein>
<dbReference type="GO" id="GO:0005829">
    <property type="term" value="C:cytosol"/>
    <property type="evidence" value="ECO:0007669"/>
    <property type="project" value="TreeGrafter"/>
</dbReference>
<dbReference type="EC" id="3.1.11.6" evidence="6"/>
<comment type="function">
    <text evidence="6">Bidirectionally degrades single-stranded DNA into large acid-insoluble oligonucleotides, which are then degraded further into small acid-soluble oligonucleotides.</text>
</comment>
<reference evidence="8 9" key="1">
    <citation type="submission" date="2017-09" db="EMBL/GenBank/DDBJ databases">
        <title>Depth-based differentiation of microbial function through sediment-hosted aquifers and enrichment of novel symbionts in the deep terrestrial subsurface.</title>
        <authorList>
            <person name="Probst A.J."/>
            <person name="Ladd B."/>
            <person name="Jarett J.K."/>
            <person name="Geller-Mcgrath D.E."/>
            <person name="Sieber C.M."/>
            <person name="Emerson J.B."/>
            <person name="Anantharaman K."/>
            <person name="Thomas B.C."/>
            <person name="Malmstrom R."/>
            <person name="Stieglmeier M."/>
            <person name="Klingl A."/>
            <person name="Woyke T."/>
            <person name="Ryan C.M."/>
            <person name="Banfield J.F."/>
        </authorList>
    </citation>
    <scope>NUCLEOTIDE SEQUENCE [LARGE SCALE GENOMIC DNA]</scope>
    <source>
        <strain evidence="8">CG11_big_fil_rev_8_21_14_0_20_45_26</strain>
    </source>
</reference>
<dbReference type="NCBIfam" id="TIGR01280">
    <property type="entry name" value="xseB"/>
    <property type="match status" value="1"/>
</dbReference>